<comment type="caution">
    <text evidence="6">The sequence shown here is derived from an EMBL/GenBank/DDBJ whole genome shotgun (WGS) entry which is preliminary data.</text>
</comment>
<evidence type="ECO:0000256" key="2">
    <source>
        <dbReference type="ARBA" id="ARBA00023015"/>
    </source>
</evidence>
<dbReference type="PANTHER" id="PTHR30126">
    <property type="entry name" value="HTH-TYPE TRANSCRIPTIONAL REGULATOR"/>
    <property type="match status" value="1"/>
</dbReference>
<dbReference type="Gene3D" id="1.10.10.10">
    <property type="entry name" value="Winged helix-like DNA-binding domain superfamily/Winged helix DNA-binding domain"/>
    <property type="match status" value="1"/>
</dbReference>
<dbReference type="Proteomes" id="UP001519344">
    <property type="component" value="Unassembled WGS sequence"/>
</dbReference>
<evidence type="ECO:0000256" key="1">
    <source>
        <dbReference type="ARBA" id="ARBA00009437"/>
    </source>
</evidence>
<dbReference type="RefSeq" id="WP_167066661.1">
    <property type="nucleotide sequence ID" value="NZ_JAAOZR010000046.1"/>
</dbReference>
<organism evidence="6 7">
    <name type="scientific">Paenibacillus aceris</name>
    <dbReference type="NCBI Taxonomy" id="869555"/>
    <lineage>
        <taxon>Bacteria</taxon>
        <taxon>Bacillati</taxon>
        <taxon>Bacillota</taxon>
        <taxon>Bacilli</taxon>
        <taxon>Bacillales</taxon>
        <taxon>Paenibacillaceae</taxon>
        <taxon>Paenibacillus</taxon>
    </lineage>
</organism>
<gene>
    <name evidence="6" type="ORF">J2Z65_005841</name>
</gene>
<dbReference type="PANTHER" id="PTHR30126:SF40">
    <property type="entry name" value="HTH-TYPE TRANSCRIPTIONAL REGULATOR GLTR"/>
    <property type="match status" value="1"/>
</dbReference>
<reference evidence="6 7" key="1">
    <citation type="submission" date="2021-03" db="EMBL/GenBank/DDBJ databases">
        <title>Genomic Encyclopedia of Type Strains, Phase IV (KMG-IV): sequencing the most valuable type-strain genomes for metagenomic binning, comparative biology and taxonomic classification.</title>
        <authorList>
            <person name="Goeker M."/>
        </authorList>
    </citation>
    <scope>NUCLEOTIDE SEQUENCE [LARGE SCALE GENOMIC DNA]</scope>
    <source>
        <strain evidence="6 7">DSM 24950</strain>
    </source>
</reference>
<dbReference type="InterPro" id="IPR000847">
    <property type="entry name" value="LysR_HTH_N"/>
</dbReference>
<name>A0ABS4I7W2_9BACL</name>
<dbReference type="PRINTS" id="PR00039">
    <property type="entry name" value="HTHLYSR"/>
</dbReference>
<keyword evidence="4" id="KW-0804">Transcription</keyword>
<dbReference type="PROSITE" id="PS50931">
    <property type="entry name" value="HTH_LYSR"/>
    <property type="match status" value="1"/>
</dbReference>
<evidence type="ECO:0000256" key="4">
    <source>
        <dbReference type="ARBA" id="ARBA00023163"/>
    </source>
</evidence>
<dbReference type="SUPFAM" id="SSF46785">
    <property type="entry name" value="Winged helix' DNA-binding domain"/>
    <property type="match status" value="1"/>
</dbReference>
<protein>
    <submittedName>
        <fullName evidence="6">DNA-binding transcriptional LysR family regulator</fullName>
    </submittedName>
</protein>
<accession>A0ABS4I7W2</accession>
<comment type="similarity">
    <text evidence="1">Belongs to the LysR transcriptional regulatory family.</text>
</comment>
<dbReference type="Gene3D" id="3.40.190.10">
    <property type="entry name" value="Periplasmic binding protein-like II"/>
    <property type="match status" value="2"/>
</dbReference>
<sequence>MDLKTLKTFQMIVKHGSFIRAADEMNYVQSTVTMQIQKLESELGIQLIERGKKISLTEAGRLFYDQSLQIVKNIDQLQMDLTDLQLGERGNIRLGVTEPTASYRLPGIIERFLTEYPKVRISLIFANTPTLCDQLLKGDIDVALCSTPDLGSDLYYEPLFKEEFVVLMPENHPLAQKAVIAPEDIRGHRLLITSKICPYRRKLEMVLQESGNIPVDTMEIGSMTALKFYVERGLGIALVPEIVLNPAPTGTAIRAMIGDPIDMTFGILTKASEYPLKLASSKLYQFLKQELLQTGFDKRQFIDQSIRTLKPETE</sequence>
<evidence type="ECO:0000313" key="7">
    <source>
        <dbReference type="Proteomes" id="UP001519344"/>
    </source>
</evidence>
<evidence type="ECO:0000313" key="6">
    <source>
        <dbReference type="EMBL" id="MBP1966581.1"/>
    </source>
</evidence>
<dbReference type="Pfam" id="PF00126">
    <property type="entry name" value="HTH_1"/>
    <property type="match status" value="1"/>
</dbReference>
<evidence type="ECO:0000259" key="5">
    <source>
        <dbReference type="PROSITE" id="PS50931"/>
    </source>
</evidence>
<dbReference type="InterPro" id="IPR036390">
    <property type="entry name" value="WH_DNA-bd_sf"/>
</dbReference>
<keyword evidence="7" id="KW-1185">Reference proteome</keyword>
<dbReference type="InterPro" id="IPR036388">
    <property type="entry name" value="WH-like_DNA-bd_sf"/>
</dbReference>
<feature type="domain" description="HTH lysR-type" evidence="5">
    <location>
        <begin position="1"/>
        <end position="57"/>
    </location>
</feature>
<dbReference type="EMBL" id="JAGGKV010000023">
    <property type="protein sequence ID" value="MBP1966581.1"/>
    <property type="molecule type" value="Genomic_DNA"/>
</dbReference>
<dbReference type="CDD" id="cd05466">
    <property type="entry name" value="PBP2_LTTR_substrate"/>
    <property type="match status" value="1"/>
</dbReference>
<keyword evidence="3 6" id="KW-0238">DNA-binding</keyword>
<dbReference type="GO" id="GO:0003677">
    <property type="term" value="F:DNA binding"/>
    <property type="evidence" value="ECO:0007669"/>
    <property type="project" value="UniProtKB-KW"/>
</dbReference>
<keyword evidence="2" id="KW-0805">Transcription regulation</keyword>
<dbReference type="Pfam" id="PF03466">
    <property type="entry name" value="LysR_substrate"/>
    <property type="match status" value="1"/>
</dbReference>
<evidence type="ECO:0000256" key="3">
    <source>
        <dbReference type="ARBA" id="ARBA00023125"/>
    </source>
</evidence>
<dbReference type="InterPro" id="IPR005119">
    <property type="entry name" value="LysR_subst-bd"/>
</dbReference>
<dbReference type="SUPFAM" id="SSF53850">
    <property type="entry name" value="Periplasmic binding protein-like II"/>
    <property type="match status" value="1"/>
</dbReference>
<proteinExistence type="inferred from homology"/>